<protein>
    <submittedName>
        <fullName evidence="5">Helix-turn-helix protein</fullName>
    </submittedName>
</protein>
<dbReference type="PROSITE" id="PS01124">
    <property type="entry name" value="HTH_ARAC_FAMILY_2"/>
    <property type="match status" value="1"/>
</dbReference>
<dbReference type="InterPro" id="IPR018060">
    <property type="entry name" value="HTH_AraC"/>
</dbReference>
<proteinExistence type="predicted"/>
<evidence type="ECO:0000256" key="2">
    <source>
        <dbReference type="ARBA" id="ARBA00023125"/>
    </source>
</evidence>
<gene>
    <name evidence="5" type="ORF">B0I29_118147</name>
</gene>
<dbReference type="PROSITE" id="PS00041">
    <property type="entry name" value="HTH_ARAC_FAMILY_1"/>
    <property type="match status" value="1"/>
</dbReference>
<organism evidence="5 6">
    <name type="scientific">Actinoplanes lutulentus</name>
    <dbReference type="NCBI Taxonomy" id="1287878"/>
    <lineage>
        <taxon>Bacteria</taxon>
        <taxon>Bacillati</taxon>
        <taxon>Actinomycetota</taxon>
        <taxon>Actinomycetes</taxon>
        <taxon>Micromonosporales</taxon>
        <taxon>Micromonosporaceae</taxon>
        <taxon>Actinoplanes</taxon>
    </lineage>
</organism>
<sequence length="318" mass="34595">MLPVTHAIRDVDQAHQVLNHYFYTLDVDVLTPRPGWTASFAVGGDDSVTVGDLRFGVDVRIRAGELGYYHVNMPLHGDMAFHQGNAAPQLATAACAAVFGPTGNTVIDKWDGDCRIIAVKIARTDLENQLALMLDAPIRGPIDLTPMLDVTGGAGAAWARLARMVAADTSEAGLTQHPVIGARLRETLVSGLLTASGHRYRDAMERRRPALAAPGAIRRVVEAMRAQPGRPFTVADLATIAGVGVRSLQQSFQRYVGMPPMTYLRQLRLGLVHEELRQARPGTTVAQVAYRYGFTHPSRFAAAYRERYGVSPSDTLRT</sequence>
<dbReference type="InterPro" id="IPR009057">
    <property type="entry name" value="Homeodomain-like_sf"/>
</dbReference>
<dbReference type="RefSeq" id="WP_111653041.1">
    <property type="nucleotide sequence ID" value="NZ_JACHWI010000003.1"/>
</dbReference>
<keyword evidence="2" id="KW-0238">DNA-binding</keyword>
<comment type="caution">
    <text evidence="5">The sequence shown here is derived from an EMBL/GenBank/DDBJ whole genome shotgun (WGS) entry which is preliminary data.</text>
</comment>
<accession>A0A327Z458</accession>
<keyword evidence="6" id="KW-1185">Reference proteome</keyword>
<dbReference type="Pfam" id="PF14525">
    <property type="entry name" value="AraC_binding_2"/>
    <property type="match status" value="1"/>
</dbReference>
<evidence type="ECO:0000256" key="3">
    <source>
        <dbReference type="ARBA" id="ARBA00023163"/>
    </source>
</evidence>
<dbReference type="Proteomes" id="UP000249341">
    <property type="component" value="Unassembled WGS sequence"/>
</dbReference>
<evidence type="ECO:0000313" key="6">
    <source>
        <dbReference type="Proteomes" id="UP000249341"/>
    </source>
</evidence>
<keyword evidence="3" id="KW-0804">Transcription</keyword>
<keyword evidence="1" id="KW-0805">Transcription regulation</keyword>
<dbReference type="InterPro" id="IPR050204">
    <property type="entry name" value="AraC_XylS_family_regulators"/>
</dbReference>
<evidence type="ECO:0000256" key="1">
    <source>
        <dbReference type="ARBA" id="ARBA00023015"/>
    </source>
</evidence>
<dbReference type="PANTHER" id="PTHR46796">
    <property type="entry name" value="HTH-TYPE TRANSCRIPTIONAL ACTIVATOR RHAS-RELATED"/>
    <property type="match status" value="1"/>
</dbReference>
<dbReference type="GO" id="GO:0043565">
    <property type="term" value="F:sequence-specific DNA binding"/>
    <property type="evidence" value="ECO:0007669"/>
    <property type="project" value="InterPro"/>
</dbReference>
<dbReference type="GO" id="GO:0003700">
    <property type="term" value="F:DNA-binding transcription factor activity"/>
    <property type="evidence" value="ECO:0007669"/>
    <property type="project" value="InterPro"/>
</dbReference>
<evidence type="ECO:0000313" key="5">
    <source>
        <dbReference type="EMBL" id="RAK29355.1"/>
    </source>
</evidence>
<dbReference type="AlphaFoldDB" id="A0A327Z458"/>
<evidence type="ECO:0000259" key="4">
    <source>
        <dbReference type="PROSITE" id="PS01124"/>
    </source>
</evidence>
<dbReference type="EMBL" id="QLMJ01000018">
    <property type="protein sequence ID" value="RAK29355.1"/>
    <property type="molecule type" value="Genomic_DNA"/>
</dbReference>
<reference evidence="5 6" key="1">
    <citation type="submission" date="2018-06" db="EMBL/GenBank/DDBJ databases">
        <title>Genomic Encyclopedia of Type Strains, Phase III (KMG-III): the genomes of soil and plant-associated and newly described type strains.</title>
        <authorList>
            <person name="Whitman W."/>
        </authorList>
    </citation>
    <scope>NUCLEOTIDE SEQUENCE [LARGE SCALE GENOMIC DNA]</scope>
    <source>
        <strain evidence="5 6">CGMCC 4.7090</strain>
    </source>
</reference>
<name>A0A327Z458_9ACTN</name>
<dbReference type="Pfam" id="PF12833">
    <property type="entry name" value="HTH_18"/>
    <property type="match status" value="1"/>
</dbReference>
<dbReference type="InterPro" id="IPR018062">
    <property type="entry name" value="HTH_AraC-typ_CS"/>
</dbReference>
<dbReference type="PANTHER" id="PTHR46796:SF12">
    <property type="entry name" value="HTH-TYPE DNA-BINDING TRANSCRIPTIONAL ACTIVATOR EUTR"/>
    <property type="match status" value="1"/>
</dbReference>
<dbReference type="SUPFAM" id="SSF46689">
    <property type="entry name" value="Homeodomain-like"/>
    <property type="match status" value="2"/>
</dbReference>
<feature type="domain" description="HTH araC/xylS-type" evidence="4">
    <location>
        <begin position="218"/>
        <end position="318"/>
    </location>
</feature>
<dbReference type="OrthoDB" id="5464689at2"/>
<dbReference type="InterPro" id="IPR035418">
    <property type="entry name" value="AraC-bd_2"/>
</dbReference>
<dbReference type="InterPro" id="IPR020449">
    <property type="entry name" value="Tscrpt_reg_AraC-type_HTH"/>
</dbReference>
<dbReference type="PRINTS" id="PR00032">
    <property type="entry name" value="HTHARAC"/>
</dbReference>
<dbReference type="SMART" id="SM00342">
    <property type="entry name" value="HTH_ARAC"/>
    <property type="match status" value="1"/>
</dbReference>
<dbReference type="Gene3D" id="1.10.10.60">
    <property type="entry name" value="Homeodomain-like"/>
    <property type="match status" value="1"/>
</dbReference>